<evidence type="ECO:0000256" key="1">
    <source>
        <dbReference type="ARBA" id="ARBA00004443"/>
    </source>
</evidence>
<dbReference type="EMBL" id="VSWC01000170">
    <property type="protein sequence ID" value="KAA1071287.1"/>
    <property type="molecule type" value="Genomic_DNA"/>
</dbReference>
<evidence type="ECO:0000313" key="14">
    <source>
        <dbReference type="Proteomes" id="UP000324748"/>
    </source>
</evidence>
<dbReference type="AlphaFoldDB" id="A0A5B0SHP7"/>
<keyword evidence="14" id="KW-1185">Reference proteome</keyword>
<dbReference type="Pfam" id="PF02271">
    <property type="entry name" value="UCR_14kD"/>
    <property type="match status" value="1"/>
</dbReference>
<dbReference type="FunFam" id="1.10.1090.10:FF:000001">
    <property type="entry name" value="Cytochrome b-c1 complex subunit 7"/>
    <property type="match status" value="1"/>
</dbReference>
<evidence type="ECO:0000256" key="4">
    <source>
        <dbReference type="ARBA" id="ARBA00022660"/>
    </source>
</evidence>
<evidence type="ECO:0000313" key="12">
    <source>
        <dbReference type="EMBL" id="KAA1077290.1"/>
    </source>
</evidence>
<dbReference type="OrthoDB" id="425749at2759"/>
<name>A0A5B0SHP7_PUCGR</name>
<dbReference type="Gene3D" id="1.10.1090.10">
    <property type="entry name" value="Cytochrome b-c1 complex subunit 7"/>
    <property type="match status" value="1"/>
</dbReference>
<dbReference type="OMA" id="PLAQWYT"/>
<evidence type="ECO:0000256" key="9">
    <source>
        <dbReference type="ARBA" id="ARBA00031684"/>
    </source>
</evidence>
<keyword evidence="6" id="KW-0249">Electron transport</keyword>
<dbReference type="PANTHER" id="PTHR12022:SF0">
    <property type="entry name" value="CYTOCHROME B-C1 COMPLEX SUBUNIT 7"/>
    <property type="match status" value="1"/>
</dbReference>
<dbReference type="EMBL" id="VDEP01000488">
    <property type="protein sequence ID" value="KAA1070010.1"/>
    <property type="molecule type" value="Genomic_DNA"/>
</dbReference>
<evidence type="ECO:0000256" key="2">
    <source>
        <dbReference type="ARBA" id="ARBA00008554"/>
    </source>
</evidence>
<proteinExistence type="inferred from homology"/>
<dbReference type="InterPro" id="IPR003197">
    <property type="entry name" value="QCR7"/>
</dbReference>
<dbReference type="Proteomes" id="UP000325313">
    <property type="component" value="Unassembled WGS sequence"/>
</dbReference>
<comment type="subcellular location">
    <subcellularLocation>
        <location evidence="1">Mitochondrion inner membrane</location>
        <topology evidence="1">Peripheral membrane protein</topology>
        <orientation evidence="1">Matrix side</orientation>
    </subcellularLocation>
</comment>
<dbReference type="EMBL" id="VDEP01000008">
    <property type="protein sequence ID" value="KAA1137451.1"/>
    <property type="molecule type" value="Genomic_DNA"/>
</dbReference>
<evidence type="ECO:0000313" key="10">
    <source>
        <dbReference type="EMBL" id="KAA1070010.1"/>
    </source>
</evidence>
<sequence length="128" mass="15080">MSALGTSFVQQIRANKPLYRFLKPIATWYANLAGYRKFGLRYDDLIMEENQTMQKAITRLTEREQYDRSYRLRVASQCSVLHKELPKEQWTKPENDVRYLTPLVKEIEQENQERLAWDTAKVPSGSGH</sequence>
<evidence type="ECO:0000256" key="8">
    <source>
        <dbReference type="ARBA" id="ARBA00023136"/>
    </source>
</evidence>
<protein>
    <recommendedName>
        <fullName evidence="9">Complex III subunit 7</fullName>
    </recommendedName>
</protein>
<dbReference type="GO" id="GO:0006122">
    <property type="term" value="P:mitochondrial electron transport, ubiquinol to cytochrome c"/>
    <property type="evidence" value="ECO:0007669"/>
    <property type="project" value="InterPro"/>
</dbReference>
<evidence type="ECO:0000256" key="7">
    <source>
        <dbReference type="ARBA" id="ARBA00023128"/>
    </source>
</evidence>
<keyword evidence="4" id="KW-0679">Respiratory chain</keyword>
<keyword evidence="5" id="KW-0999">Mitochondrion inner membrane</keyword>
<dbReference type="GO" id="GO:0005743">
    <property type="term" value="C:mitochondrial inner membrane"/>
    <property type="evidence" value="ECO:0007669"/>
    <property type="project" value="UniProtKB-SubCell"/>
</dbReference>
<keyword evidence="8" id="KW-0472">Membrane</keyword>
<organism evidence="13 15">
    <name type="scientific">Puccinia graminis f. sp. tritici</name>
    <dbReference type="NCBI Taxonomy" id="56615"/>
    <lineage>
        <taxon>Eukaryota</taxon>
        <taxon>Fungi</taxon>
        <taxon>Dikarya</taxon>
        <taxon>Basidiomycota</taxon>
        <taxon>Pucciniomycotina</taxon>
        <taxon>Pucciniomycetes</taxon>
        <taxon>Pucciniales</taxon>
        <taxon>Pucciniaceae</taxon>
        <taxon>Puccinia</taxon>
    </lineage>
</organism>
<gene>
    <name evidence="13" type="primary">QCR7_2</name>
    <name evidence="10" type="synonym">QCR7_1</name>
    <name evidence="12" type="ORF">PGT21_002060</name>
    <name evidence="11" type="ORF">PGT21_002224</name>
    <name evidence="10" type="ORF">PGTUg99_003095</name>
    <name evidence="13" type="ORF">PGTUg99_015854</name>
</gene>
<evidence type="ECO:0000256" key="5">
    <source>
        <dbReference type="ARBA" id="ARBA00022792"/>
    </source>
</evidence>
<evidence type="ECO:0000256" key="3">
    <source>
        <dbReference type="ARBA" id="ARBA00022448"/>
    </source>
</evidence>
<dbReference type="Proteomes" id="UP000324748">
    <property type="component" value="Unassembled WGS sequence"/>
</dbReference>
<evidence type="ECO:0000256" key="6">
    <source>
        <dbReference type="ARBA" id="ARBA00022982"/>
    </source>
</evidence>
<comment type="caution">
    <text evidence="13">The sequence shown here is derived from an EMBL/GenBank/DDBJ whole genome shotgun (WGS) entry which is preliminary data.</text>
</comment>
<comment type="similarity">
    <text evidence="2">Belongs to the UQCRB/QCR7 family.</text>
</comment>
<dbReference type="EMBL" id="VSWC01000144">
    <property type="protein sequence ID" value="KAA1077290.1"/>
    <property type="molecule type" value="Genomic_DNA"/>
</dbReference>
<evidence type="ECO:0000313" key="15">
    <source>
        <dbReference type="Proteomes" id="UP000325313"/>
    </source>
</evidence>
<dbReference type="SUPFAM" id="SSF81524">
    <property type="entry name" value="14 kDa protein of cytochrome bc1 complex (Ubiquinol-cytochrome c reductase)"/>
    <property type="match status" value="1"/>
</dbReference>
<dbReference type="GO" id="GO:0045275">
    <property type="term" value="C:respiratory chain complex III"/>
    <property type="evidence" value="ECO:0007669"/>
    <property type="project" value="InterPro"/>
</dbReference>
<dbReference type="PANTHER" id="PTHR12022">
    <property type="entry name" value="UBIQUINOL-CYTOCHROME C REDUCTASE COMPLEX 14 KD PROTEIN"/>
    <property type="match status" value="1"/>
</dbReference>
<evidence type="ECO:0000313" key="13">
    <source>
        <dbReference type="EMBL" id="KAA1137451.1"/>
    </source>
</evidence>
<keyword evidence="7" id="KW-0496">Mitochondrion</keyword>
<reference evidence="14 15" key="1">
    <citation type="submission" date="2019-05" db="EMBL/GenBank/DDBJ databases">
        <title>Emergence of the Ug99 lineage of the wheat stem rust pathogen through somatic hybridization.</title>
        <authorList>
            <person name="Li F."/>
            <person name="Upadhyaya N.M."/>
            <person name="Sperschneider J."/>
            <person name="Matny O."/>
            <person name="Nguyen-Phuc H."/>
            <person name="Mago R."/>
            <person name="Raley C."/>
            <person name="Miller M.E."/>
            <person name="Silverstein K.A.T."/>
            <person name="Henningsen E."/>
            <person name="Hirsch C.D."/>
            <person name="Visser B."/>
            <person name="Pretorius Z.A."/>
            <person name="Steffenson B.J."/>
            <person name="Schwessinger B."/>
            <person name="Dodds P.N."/>
            <person name="Figueroa M."/>
        </authorList>
    </citation>
    <scope>NUCLEOTIDE SEQUENCE [LARGE SCALE GENOMIC DNA]</scope>
    <source>
        <strain evidence="11">21-0</strain>
        <strain evidence="13 15">Ug99</strain>
    </source>
</reference>
<accession>A0A5B0SHP7</accession>
<keyword evidence="3" id="KW-0813">Transport</keyword>
<evidence type="ECO:0000313" key="11">
    <source>
        <dbReference type="EMBL" id="KAA1071287.1"/>
    </source>
</evidence>
<dbReference type="InterPro" id="IPR036544">
    <property type="entry name" value="QCR7_sf"/>
</dbReference>